<dbReference type="AlphaFoldDB" id="A0A822YT49"/>
<keyword evidence="3" id="KW-1185">Reference proteome</keyword>
<feature type="compositionally biased region" description="Basic and acidic residues" evidence="1">
    <location>
        <begin position="58"/>
        <end position="70"/>
    </location>
</feature>
<proteinExistence type="predicted"/>
<evidence type="ECO:0000313" key="2">
    <source>
        <dbReference type="EMBL" id="DAD35822.1"/>
    </source>
</evidence>
<gene>
    <name evidence="2" type="ORF">HUJ06_006462</name>
</gene>
<protein>
    <submittedName>
        <fullName evidence="2">Uncharacterized protein</fullName>
    </submittedName>
</protein>
<sequence length="92" mass="9996">MGMGNLAGMLQKTLVDVNISCCKNLDAASSLRGLVPIRERIQRLHIDCIWDSLQKSEIPSDKSAPRHAFDLNESAEEASTSNCSAAGFMNES</sequence>
<accession>A0A822YT49</accession>
<dbReference type="EMBL" id="DUZY01000004">
    <property type="protein sequence ID" value="DAD35822.1"/>
    <property type="molecule type" value="Genomic_DNA"/>
</dbReference>
<name>A0A822YT49_NELNU</name>
<evidence type="ECO:0000256" key="1">
    <source>
        <dbReference type="SAM" id="MobiDB-lite"/>
    </source>
</evidence>
<feature type="region of interest" description="Disordered" evidence="1">
    <location>
        <begin position="57"/>
        <end position="92"/>
    </location>
</feature>
<comment type="caution">
    <text evidence="2">The sequence shown here is derived from an EMBL/GenBank/DDBJ whole genome shotgun (WGS) entry which is preliminary data.</text>
</comment>
<dbReference type="Proteomes" id="UP000607653">
    <property type="component" value="Unassembled WGS sequence"/>
</dbReference>
<organism evidence="2 3">
    <name type="scientific">Nelumbo nucifera</name>
    <name type="common">Sacred lotus</name>
    <dbReference type="NCBI Taxonomy" id="4432"/>
    <lineage>
        <taxon>Eukaryota</taxon>
        <taxon>Viridiplantae</taxon>
        <taxon>Streptophyta</taxon>
        <taxon>Embryophyta</taxon>
        <taxon>Tracheophyta</taxon>
        <taxon>Spermatophyta</taxon>
        <taxon>Magnoliopsida</taxon>
        <taxon>Proteales</taxon>
        <taxon>Nelumbonaceae</taxon>
        <taxon>Nelumbo</taxon>
    </lineage>
</organism>
<reference evidence="2 3" key="1">
    <citation type="journal article" date="2020" name="Mol. Biol. Evol.">
        <title>Distinct Expression and Methylation Patterns for Genes with Different Fates following a Single Whole-Genome Duplication in Flowering Plants.</title>
        <authorList>
            <person name="Shi T."/>
            <person name="Rahmani R.S."/>
            <person name="Gugger P.F."/>
            <person name="Wang M."/>
            <person name="Li H."/>
            <person name="Zhang Y."/>
            <person name="Li Z."/>
            <person name="Wang Q."/>
            <person name="Van de Peer Y."/>
            <person name="Marchal K."/>
            <person name="Chen J."/>
        </authorList>
    </citation>
    <scope>NUCLEOTIDE SEQUENCE [LARGE SCALE GENOMIC DNA]</scope>
    <source>
        <tissue evidence="2">Leaf</tissue>
    </source>
</reference>
<evidence type="ECO:0000313" key="3">
    <source>
        <dbReference type="Proteomes" id="UP000607653"/>
    </source>
</evidence>